<accession>A0A060ICE7</accession>
<feature type="domain" description="Guanylate cyclase" evidence="1">
    <location>
        <begin position="106"/>
        <end position="240"/>
    </location>
</feature>
<name>A0A060ICE7_RHIET</name>
<dbReference type="Pfam" id="PF00211">
    <property type="entry name" value="Guanylate_cyc"/>
    <property type="match status" value="1"/>
</dbReference>
<reference evidence="2 3" key="1">
    <citation type="submission" date="2013-12" db="EMBL/GenBank/DDBJ databases">
        <title>Complete genome sequence of Rhizobium etli bv. mimosae IE4771.</title>
        <authorList>
            <person name="Bustos P."/>
            <person name="Santamaria R.I."/>
            <person name="Lozano L."/>
            <person name="Ormeno-Orrillo E."/>
            <person name="Rogel M.A."/>
            <person name="Romero D."/>
            <person name="Cevallos M.A."/>
            <person name="Martinez-Romero E."/>
            <person name="Gonzalez V."/>
        </authorList>
    </citation>
    <scope>NUCLEOTIDE SEQUENCE [LARGE SCALE GENOMIC DNA]</scope>
    <source>
        <strain evidence="2 3">IE4771</strain>
        <plasmid evidence="3">Plasmid pRetIE4771e</plasmid>
    </source>
</reference>
<proteinExistence type="predicted"/>
<dbReference type="Gene3D" id="3.30.70.1230">
    <property type="entry name" value="Nucleotide cyclase"/>
    <property type="match status" value="1"/>
</dbReference>
<evidence type="ECO:0000259" key="1">
    <source>
        <dbReference type="PROSITE" id="PS50125"/>
    </source>
</evidence>
<dbReference type="PROSITE" id="PS50125">
    <property type="entry name" value="GUANYLATE_CYCLASE_2"/>
    <property type="match status" value="1"/>
</dbReference>
<dbReference type="HOGENOM" id="CLU_039833_0_0_5"/>
<gene>
    <name evidence="2" type="ORF">IE4771_PE00191</name>
</gene>
<dbReference type="PANTHER" id="PTHR43081">
    <property type="entry name" value="ADENYLATE CYCLASE, TERMINAL-DIFFERENTIATION SPECIFIC-RELATED"/>
    <property type="match status" value="1"/>
</dbReference>
<dbReference type="CDD" id="cd07302">
    <property type="entry name" value="CHD"/>
    <property type="match status" value="1"/>
</dbReference>
<dbReference type="InterPro" id="IPR029787">
    <property type="entry name" value="Nucleotide_cyclase"/>
</dbReference>
<dbReference type="GO" id="GO:0006171">
    <property type="term" value="P:cAMP biosynthetic process"/>
    <property type="evidence" value="ECO:0007669"/>
    <property type="project" value="TreeGrafter"/>
</dbReference>
<evidence type="ECO:0000313" key="3">
    <source>
        <dbReference type="Proteomes" id="UP000027180"/>
    </source>
</evidence>
<dbReference type="KEGG" id="rei:IE4771_PE00191"/>
<dbReference type="AlphaFoldDB" id="A0A060ICE7"/>
<dbReference type="SUPFAM" id="SSF55073">
    <property type="entry name" value="Nucleotide cyclase"/>
    <property type="match status" value="1"/>
</dbReference>
<protein>
    <submittedName>
        <fullName evidence="2">Adenylate/guanylate cyclase protein</fullName>
    </submittedName>
</protein>
<dbReference type="EMBL" id="CP006991">
    <property type="protein sequence ID" value="AIC31417.1"/>
    <property type="molecule type" value="Genomic_DNA"/>
</dbReference>
<dbReference type="PANTHER" id="PTHR43081:SF11">
    <property type="entry name" value="BLR2264 PROTEIN"/>
    <property type="match status" value="1"/>
</dbReference>
<sequence length="289" mass="31935">MPARDMPLLEALRLDGATDYIMYPLPFLDRGRTAVISFATRQPHGFGEETLRDLIREVNRLSPYLERHVLKHIAIDLLDTYVGPKAGRRIIEGRVERGAFDFIEAAILFADLRGFTHLSEHAPIPKVLGHLNDWFGLVGDVVESHGGEILKFVGDAVLTIFPTTVGRNREGACHDALMAAREISHLNHVGNISRASVGKPAVLQRMALHVGEVAYGNIGAARRLDFTVIGPAVNRAGRLLELAKRVEKEIVVSQSLANEIHEPMAVLGKFRLRGVAQRHRVFTVPECDG</sequence>
<dbReference type="InterPro" id="IPR001054">
    <property type="entry name" value="A/G_cyclase"/>
</dbReference>
<dbReference type="Proteomes" id="UP000027180">
    <property type="component" value="Plasmid pRetIE4771e"/>
</dbReference>
<dbReference type="SMART" id="SM00044">
    <property type="entry name" value="CYCc"/>
    <property type="match status" value="1"/>
</dbReference>
<evidence type="ECO:0000313" key="2">
    <source>
        <dbReference type="EMBL" id="AIC31417.1"/>
    </source>
</evidence>
<dbReference type="InterPro" id="IPR050697">
    <property type="entry name" value="Adenylyl/Guanylyl_Cyclase_3/4"/>
</dbReference>
<organism evidence="2 3">
    <name type="scientific">Rhizobium etli bv. mimosae str. IE4771</name>
    <dbReference type="NCBI Taxonomy" id="1432050"/>
    <lineage>
        <taxon>Bacteria</taxon>
        <taxon>Pseudomonadati</taxon>
        <taxon>Pseudomonadota</taxon>
        <taxon>Alphaproteobacteria</taxon>
        <taxon>Hyphomicrobiales</taxon>
        <taxon>Rhizobiaceae</taxon>
        <taxon>Rhizobium/Agrobacterium group</taxon>
        <taxon>Rhizobium</taxon>
    </lineage>
</organism>
<keyword evidence="2" id="KW-0614">Plasmid</keyword>
<dbReference type="OrthoDB" id="4565346at2"/>
<dbReference type="GO" id="GO:0035556">
    <property type="term" value="P:intracellular signal transduction"/>
    <property type="evidence" value="ECO:0007669"/>
    <property type="project" value="InterPro"/>
</dbReference>
<dbReference type="GO" id="GO:0004016">
    <property type="term" value="F:adenylate cyclase activity"/>
    <property type="evidence" value="ECO:0007669"/>
    <property type="project" value="UniProtKB-ARBA"/>
</dbReference>
<geneLocation type="plasmid" evidence="2 3">
    <name>pRetIE4771e</name>
</geneLocation>